<dbReference type="AlphaFoldDB" id="A0A9W4DZ51"/>
<keyword evidence="2" id="KW-1185">Reference proteome</keyword>
<gene>
    <name evidence="1" type="ORF">SCOCK_720033</name>
</gene>
<organism evidence="1 2">
    <name type="scientific">Actinacidiphila cocklensis</name>
    <dbReference type="NCBI Taxonomy" id="887465"/>
    <lineage>
        <taxon>Bacteria</taxon>
        <taxon>Bacillati</taxon>
        <taxon>Actinomycetota</taxon>
        <taxon>Actinomycetes</taxon>
        <taxon>Kitasatosporales</taxon>
        <taxon>Streptomycetaceae</taxon>
        <taxon>Actinacidiphila</taxon>
    </lineage>
</organism>
<reference evidence="1" key="1">
    <citation type="submission" date="2021-05" db="EMBL/GenBank/DDBJ databases">
        <authorList>
            <person name="Arsene-Ploetze F."/>
        </authorList>
    </citation>
    <scope>NUCLEOTIDE SEQUENCE</scope>
    <source>
        <strain evidence="1">DSM 42138</strain>
    </source>
</reference>
<comment type="caution">
    <text evidence="1">The sequence shown here is derived from an EMBL/GenBank/DDBJ whole genome shotgun (WGS) entry which is preliminary data.</text>
</comment>
<accession>A0A9W4DZ51</accession>
<name>A0A9W4DZ51_9ACTN</name>
<proteinExistence type="predicted"/>
<dbReference type="EMBL" id="CAJSLV010000106">
    <property type="protein sequence ID" value="CAG6398673.1"/>
    <property type="molecule type" value="Genomic_DNA"/>
</dbReference>
<protein>
    <submittedName>
        <fullName evidence="1">Uncharacterized protein</fullName>
    </submittedName>
</protein>
<sequence length="47" mass="4975">MAAVGAIVKACGSDRPSRPGVDRIVRCDDDEPCSVSQTGALPVAWWM</sequence>
<evidence type="ECO:0000313" key="1">
    <source>
        <dbReference type="EMBL" id="CAG6398673.1"/>
    </source>
</evidence>
<evidence type="ECO:0000313" key="2">
    <source>
        <dbReference type="Proteomes" id="UP001152519"/>
    </source>
</evidence>
<dbReference type="Proteomes" id="UP001152519">
    <property type="component" value="Unassembled WGS sequence"/>
</dbReference>